<reference evidence="3" key="2">
    <citation type="submission" date="2015-01" db="EMBL/GenBank/DDBJ databases">
        <title>Evolutionary Origins and Diversification of the Mycorrhizal Mutualists.</title>
        <authorList>
            <consortium name="DOE Joint Genome Institute"/>
            <consortium name="Mycorrhizal Genomics Consortium"/>
            <person name="Kohler A."/>
            <person name="Kuo A."/>
            <person name="Nagy L.G."/>
            <person name="Floudas D."/>
            <person name="Copeland A."/>
            <person name="Barry K.W."/>
            <person name="Cichocki N."/>
            <person name="Veneault-Fourrey C."/>
            <person name="LaButti K."/>
            <person name="Lindquist E.A."/>
            <person name="Lipzen A."/>
            <person name="Lundell T."/>
            <person name="Morin E."/>
            <person name="Murat C."/>
            <person name="Riley R."/>
            <person name="Ohm R."/>
            <person name="Sun H."/>
            <person name="Tunlid A."/>
            <person name="Henrissat B."/>
            <person name="Grigoriev I.V."/>
            <person name="Hibbett D.S."/>
            <person name="Martin F."/>
        </authorList>
    </citation>
    <scope>NUCLEOTIDE SEQUENCE [LARGE SCALE GENOMIC DNA]</scope>
    <source>
        <strain evidence="3">MUT 4182</strain>
    </source>
</reference>
<accession>A0A0C3Q9V9</accession>
<evidence type="ECO:0000256" key="1">
    <source>
        <dbReference type="SAM" id="MobiDB-lite"/>
    </source>
</evidence>
<evidence type="ECO:0000313" key="2">
    <source>
        <dbReference type="EMBL" id="KIO21506.1"/>
    </source>
</evidence>
<dbReference type="OrthoDB" id="5429442at2759"/>
<protein>
    <submittedName>
        <fullName evidence="2">Uncharacterized protein</fullName>
    </submittedName>
</protein>
<proteinExistence type="predicted"/>
<organism evidence="2 3">
    <name type="scientific">Tulasnella calospora MUT 4182</name>
    <dbReference type="NCBI Taxonomy" id="1051891"/>
    <lineage>
        <taxon>Eukaryota</taxon>
        <taxon>Fungi</taxon>
        <taxon>Dikarya</taxon>
        <taxon>Basidiomycota</taxon>
        <taxon>Agaricomycotina</taxon>
        <taxon>Agaricomycetes</taxon>
        <taxon>Cantharellales</taxon>
        <taxon>Tulasnellaceae</taxon>
        <taxon>Tulasnella</taxon>
    </lineage>
</organism>
<gene>
    <name evidence="2" type="ORF">M407DRAFT_28898</name>
</gene>
<dbReference type="EMBL" id="KN823136">
    <property type="protein sequence ID" value="KIO21506.1"/>
    <property type="molecule type" value="Genomic_DNA"/>
</dbReference>
<feature type="region of interest" description="Disordered" evidence="1">
    <location>
        <begin position="535"/>
        <end position="592"/>
    </location>
</feature>
<keyword evidence="3" id="KW-1185">Reference proteome</keyword>
<dbReference type="HOGENOM" id="CLU_037971_0_0_1"/>
<reference evidence="2 3" key="1">
    <citation type="submission" date="2014-04" db="EMBL/GenBank/DDBJ databases">
        <authorList>
            <consortium name="DOE Joint Genome Institute"/>
            <person name="Kuo A."/>
            <person name="Girlanda M."/>
            <person name="Perotto S."/>
            <person name="Kohler A."/>
            <person name="Nagy L.G."/>
            <person name="Floudas D."/>
            <person name="Copeland A."/>
            <person name="Barry K.W."/>
            <person name="Cichocki N."/>
            <person name="Veneault-Fourrey C."/>
            <person name="LaButti K."/>
            <person name="Lindquist E.A."/>
            <person name="Lipzen A."/>
            <person name="Lundell T."/>
            <person name="Morin E."/>
            <person name="Murat C."/>
            <person name="Sun H."/>
            <person name="Tunlid A."/>
            <person name="Henrissat B."/>
            <person name="Grigoriev I.V."/>
            <person name="Hibbett D.S."/>
            <person name="Martin F."/>
            <person name="Nordberg H.P."/>
            <person name="Cantor M.N."/>
            <person name="Hua S.X."/>
        </authorList>
    </citation>
    <scope>NUCLEOTIDE SEQUENCE [LARGE SCALE GENOMIC DNA]</scope>
    <source>
        <strain evidence="2 3">MUT 4182</strain>
    </source>
</reference>
<name>A0A0C3Q9V9_9AGAM</name>
<sequence length="592" mass="66113">MTEGIDQETYKRLAAERITNTSIGVFDQLTIVTQRAINGDDAPDYYFIADLNPPTVTLSLGPNKQTVVFNINIKSGKIGWYKGVGPKAKPLSEDLGPSRLALRVNMALDQLDQSKISDHIKTAVGKVDDYSVQQLLFDFTTADLISSTNGDGSDFNISQEGKSQLYGLVNQYLELLQAKGADGNPAEHNIINYTVTAKNPQAFTKAPTCAPTNLNFQNLPFVIKESDRTSPDAVLGGKNSMLVYLQMTENRKMPNTLLEPAANWVMPPFDETSELYDGVVCLSKASFLDGFLLPQLANFNRESTWVVDEAWWKAVDLGFNNEYKVSGHVGLTAQDLQDPFFKDYQWKLTSFENGVRKYEYHKTHRKDDNHGLWRVWQEGRTSNYLTIPEGLDSSSKYVMKLSRNTMIETYPHLDGIGEIGKTRSLVTCIWNASLILDGVDNGELHITAEIPKEPIIRTDEMESFLYPNIMDKIMDRIRNGFKYSEFANLQASLEKLFNGSWAFVFAQGRDFFIDKACFNREGDLLCQLKYRSAGSGNPPQPVGSGNSPQPIVAQRIKSPPLPIAAEKSRNHDLLPTRLSSAREGAEGGIQDT</sequence>
<dbReference type="STRING" id="1051891.A0A0C3Q9V9"/>
<dbReference type="AlphaFoldDB" id="A0A0C3Q9V9"/>
<dbReference type="Proteomes" id="UP000054248">
    <property type="component" value="Unassembled WGS sequence"/>
</dbReference>
<evidence type="ECO:0000313" key="3">
    <source>
        <dbReference type="Proteomes" id="UP000054248"/>
    </source>
</evidence>